<comment type="subcellular location">
    <subcellularLocation>
        <location evidence="1">Membrane</location>
        <topology evidence="1">Multi-pass membrane protein</topology>
    </subcellularLocation>
</comment>
<evidence type="ECO:0000259" key="8">
    <source>
        <dbReference type="Pfam" id="PF01694"/>
    </source>
</evidence>
<evidence type="ECO:0000256" key="2">
    <source>
        <dbReference type="ARBA" id="ARBA00009045"/>
    </source>
</evidence>
<dbReference type="GO" id="GO:0016020">
    <property type="term" value="C:membrane"/>
    <property type="evidence" value="ECO:0007669"/>
    <property type="project" value="UniProtKB-SubCell"/>
</dbReference>
<proteinExistence type="inferred from homology"/>
<evidence type="ECO:0000256" key="7">
    <source>
        <dbReference type="SAM" id="Phobius"/>
    </source>
</evidence>
<dbReference type="EMBL" id="UOFA01000019">
    <property type="protein sequence ID" value="VAW43720.1"/>
    <property type="molecule type" value="Genomic_DNA"/>
</dbReference>
<reference evidence="9" key="1">
    <citation type="submission" date="2018-06" db="EMBL/GenBank/DDBJ databases">
        <authorList>
            <person name="Zhirakovskaya E."/>
        </authorList>
    </citation>
    <scope>NUCLEOTIDE SEQUENCE</scope>
</reference>
<dbReference type="GO" id="GO:0006508">
    <property type="term" value="P:proteolysis"/>
    <property type="evidence" value="ECO:0007669"/>
    <property type="project" value="UniProtKB-KW"/>
</dbReference>
<keyword evidence="5 7" id="KW-1133">Transmembrane helix</keyword>
<dbReference type="AlphaFoldDB" id="A0A3B0VTM1"/>
<evidence type="ECO:0000256" key="6">
    <source>
        <dbReference type="ARBA" id="ARBA00023136"/>
    </source>
</evidence>
<dbReference type="InterPro" id="IPR050925">
    <property type="entry name" value="Rhomboid_protease_S54"/>
</dbReference>
<dbReference type="Gene3D" id="1.20.1540.10">
    <property type="entry name" value="Rhomboid-like"/>
    <property type="match status" value="1"/>
</dbReference>
<keyword evidence="6 7" id="KW-0472">Membrane</keyword>
<dbReference type="GO" id="GO:0004252">
    <property type="term" value="F:serine-type endopeptidase activity"/>
    <property type="evidence" value="ECO:0007669"/>
    <property type="project" value="InterPro"/>
</dbReference>
<dbReference type="InterPro" id="IPR035952">
    <property type="entry name" value="Rhomboid-like_sf"/>
</dbReference>
<feature type="transmembrane region" description="Helical" evidence="7">
    <location>
        <begin position="124"/>
        <end position="144"/>
    </location>
</feature>
<feature type="transmembrane region" description="Helical" evidence="7">
    <location>
        <begin position="151"/>
        <end position="179"/>
    </location>
</feature>
<dbReference type="SUPFAM" id="SSF144091">
    <property type="entry name" value="Rhomboid-like"/>
    <property type="match status" value="1"/>
</dbReference>
<gene>
    <name evidence="9" type="ORF">MNBD_GAMMA02-1177</name>
</gene>
<evidence type="ECO:0000256" key="3">
    <source>
        <dbReference type="ARBA" id="ARBA00022692"/>
    </source>
</evidence>
<feature type="transmembrane region" description="Helical" evidence="7">
    <location>
        <begin position="99"/>
        <end position="118"/>
    </location>
</feature>
<keyword evidence="3 7" id="KW-0812">Transmembrane</keyword>
<dbReference type="InterPro" id="IPR022764">
    <property type="entry name" value="Peptidase_S54_rhomboid_dom"/>
</dbReference>
<comment type="similarity">
    <text evidence="2">Belongs to the peptidase S54 family.</text>
</comment>
<dbReference type="PANTHER" id="PTHR43731">
    <property type="entry name" value="RHOMBOID PROTEASE"/>
    <property type="match status" value="1"/>
</dbReference>
<dbReference type="Pfam" id="PF01694">
    <property type="entry name" value="Rhomboid"/>
    <property type="match status" value="1"/>
</dbReference>
<name>A0A3B0VTM1_9ZZZZ</name>
<accession>A0A3B0VTM1</accession>
<evidence type="ECO:0000256" key="5">
    <source>
        <dbReference type="ARBA" id="ARBA00022989"/>
    </source>
</evidence>
<dbReference type="FunFam" id="1.20.1540.10:FF:000027">
    <property type="entry name" value="Rhomboid family intramembrane serine protease"/>
    <property type="match status" value="1"/>
</dbReference>
<dbReference type="PANTHER" id="PTHR43731:SF14">
    <property type="entry name" value="PRESENILIN-ASSOCIATED RHOMBOID-LIKE PROTEIN, MITOCHONDRIAL"/>
    <property type="match status" value="1"/>
</dbReference>
<feature type="transmembrane region" description="Helical" evidence="7">
    <location>
        <begin position="15"/>
        <end position="34"/>
    </location>
</feature>
<organism evidence="9">
    <name type="scientific">hydrothermal vent metagenome</name>
    <dbReference type="NCBI Taxonomy" id="652676"/>
    <lineage>
        <taxon>unclassified sequences</taxon>
        <taxon>metagenomes</taxon>
        <taxon>ecological metagenomes</taxon>
    </lineage>
</organism>
<feature type="transmembrane region" description="Helical" evidence="7">
    <location>
        <begin position="191"/>
        <end position="212"/>
    </location>
</feature>
<keyword evidence="4" id="KW-0378">Hydrolase</keyword>
<evidence type="ECO:0000313" key="9">
    <source>
        <dbReference type="EMBL" id="VAW43720.1"/>
    </source>
</evidence>
<keyword evidence="9" id="KW-0645">Protease</keyword>
<sequence length="236" mass="25817">MIPLRDHNPSRKTPYVTWSLMAVNVVVFALYIPLLNDPAALSGFFAEWAMVPLEITQGNDYHTAITSMFLHAGYMHLAGNMLFLWIFGDNVEDTLGHGLFLGFYLLSGVGADVFHIMSNSASPIPTVGASGAISGVMGAYLLLFPKAKVDFLLFIVVIIKVITLPAFVVLIGWMVMQLFSGISASAAGTGVAYWAHIGGFIVGLLLVVPVWLKLGGTKFWHKTHYHPPHRPTFKSR</sequence>
<evidence type="ECO:0000256" key="1">
    <source>
        <dbReference type="ARBA" id="ARBA00004141"/>
    </source>
</evidence>
<feature type="transmembrane region" description="Helical" evidence="7">
    <location>
        <begin position="68"/>
        <end position="87"/>
    </location>
</feature>
<feature type="domain" description="Peptidase S54 rhomboid" evidence="8">
    <location>
        <begin position="60"/>
        <end position="210"/>
    </location>
</feature>
<evidence type="ECO:0000256" key="4">
    <source>
        <dbReference type="ARBA" id="ARBA00022801"/>
    </source>
</evidence>
<protein>
    <submittedName>
        <fullName evidence="9">FIG056164: rhomboid family serine protease</fullName>
    </submittedName>
</protein>